<proteinExistence type="predicted"/>
<reference evidence="4" key="1">
    <citation type="submission" date="2016-04" db="UniProtKB">
        <authorList>
            <consortium name="WormBaseParasite"/>
        </authorList>
    </citation>
    <scope>IDENTIFICATION</scope>
</reference>
<dbReference type="InterPro" id="IPR010734">
    <property type="entry name" value="Copine_C"/>
</dbReference>
<dbReference type="WBParaSite" id="SMUV_0000743901-mRNA-1">
    <property type="protein sequence ID" value="SMUV_0000743901-mRNA-1"/>
    <property type="gene ID" value="SMUV_0000743901"/>
</dbReference>
<dbReference type="SUPFAM" id="SSF53300">
    <property type="entry name" value="vWA-like"/>
    <property type="match status" value="1"/>
</dbReference>
<sequence>MENNINCADGFNKCITFDPSSLLLSKKKMYEKPGYGFGKIVLFVNEPIIKRNRSASDSIVQERRHLHELTDHIEISVVLRNLVGVNTNARYVCILYENDTEDEKNWRMHSSIESQSQGECINFQAAFVVDYIFEKAQLIKIEIRTYSSHSAFPLASKGVIGSVIFKLDELIGAFGAQLCRPLSHKASISSALNLYAHTTHSIDYKGLVVILGRLAEKAEPVFIQFAGRNLEKKAKFFDETKVYYQVHRLEKQDERTLLYESETNKSHSHPVWNPFSLQMKSIADNRNRLLEVSVYYRDEVDRQGYIGSFLTSYAKMKYGPGPENVYNIINSKKLSKKGYVNSGTFELFKFTDVSFYSFLDYITSGTQLHLAVAVDFSATSNKDPELFSSDFQQSLRAIGSIISDYSPGRLFPAYGFGAKIPPNFHTSQTLDTDPHCRGIDAIIDAYRKTSKLVSPAEHACFSHIIYDVAKLANNEGSKGLHYFVLVIFTRGGPIYDLKDTQSALVHSSTAPMSVIFIGVGDGNFDDFDRLARSGKHLTSSGRHIQRDIVEFVELNAILDRDGRLSDNKSHIAEQALHLIPRQMTSFMHKKNIAAKPPIQISRSPIFHASYLIPDRPTEYFDEYDYNKNEYIKLHNNGPRQRPQSDRRPGFQYQKI</sequence>
<dbReference type="Proteomes" id="UP000046393">
    <property type="component" value="Unplaced"/>
</dbReference>
<dbReference type="AlphaFoldDB" id="A0A158R5M7"/>
<feature type="domain" description="Copine C-terminal" evidence="2">
    <location>
        <begin position="389"/>
        <end position="593"/>
    </location>
</feature>
<protein>
    <submittedName>
        <fullName evidence="4">Copine domain-containing protein</fullName>
    </submittedName>
</protein>
<evidence type="ECO:0000259" key="2">
    <source>
        <dbReference type="Pfam" id="PF07002"/>
    </source>
</evidence>
<dbReference type="Pfam" id="PF07002">
    <property type="entry name" value="Copine"/>
    <property type="match status" value="1"/>
</dbReference>
<organism evidence="3 4">
    <name type="scientific">Syphacia muris</name>
    <dbReference type="NCBI Taxonomy" id="451379"/>
    <lineage>
        <taxon>Eukaryota</taxon>
        <taxon>Metazoa</taxon>
        <taxon>Ecdysozoa</taxon>
        <taxon>Nematoda</taxon>
        <taxon>Chromadorea</taxon>
        <taxon>Rhabditida</taxon>
        <taxon>Spirurina</taxon>
        <taxon>Oxyuridomorpha</taxon>
        <taxon>Oxyuroidea</taxon>
        <taxon>Oxyuridae</taxon>
        <taxon>Syphacia</taxon>
    </lineage>
</organism>
<evidence type="ECO:0000313" key="4">
    <source>
        <dbReference type="WBParaSite" id="SMUV_0000743901-mRNA-1"/>
    </source>
</evidence>
<dbReference type="InterPro" id="IPR045052">
    <property type="entry name" value="Copine"/>
</dbReference>
<name>A0A158R5M7_9BILA</name>
<dbReference type="PANTHER" id="PTHR10857">
    <property type="entry name" value="COPINE"/>
    <property type="match status" value="1"/>
</dbReference>
<dbReference type="STRING" id="451379.A0A158R5M7"/>
<dbReference type="GO" id="GO:0005544">
    <property type="term" value="F:calcium-dependent phospholipid binding"/>
    <property type="evidence" value="ECO:0007669"/>
    <property type="project" value="InterPro"/>
</dbReference>
<evidence type="ECO:0000256" key="1">
    <source>
        <dbReference type="SAM" id="MobiDB-lite"/>
    </source>
</evidence>
<dbReference type="InterPro" id="IPR036465">
    <property type="entry name" value="vWFA_dom_sf"/>
</dbReference>
<dbReference type="InterPro" id="IPR035892">
    <property type="entry name" value="C2_domain_sf"/>
</dbReference>
<feature type="region of interest" description="Disordered" evidence="1">
    <location>
        <begin position="634"/>
        <end position="655"/>
    </location>
</feature>
<keyword evidence="3" id="KW-1185">Reference proteome</keyword>
<accession>A0A158R5M7</accession>
<dbReference type="PANTHER" id="PTHR10857:SF101">
    <property type="entry name" value="COPINE FAMILY PROTEIN 5"/>
    <property type="match status" value="1"/>
</dbReference>
<dbReference type="GO" id="GO:0071277">
    <property type="term" value="P:cellular response to calcium ion"/>
    <property type="evidence" value="ECO:0007669"/>
    <property type="project" value="TreeGrafter"/>
</dbReference>
<evidence type="ECO:0000313" key="3">
    <source>
        <dbReference type="Proteomes" id="UP000046393"/>
    </source>
</evidence>
<dbReference type="SUPFAM" id="SSF49562">
    <property type="entry name" value="C2 domain (Calcium/lipid-binding domain, CaLB)"/>
    <property type="match status" value="1"/>
</dbReference>
<dbReference type="GO" id="GO:0005886">
    <property type="term" value="C:plasma membrane"/>
    <property type="evidence" value="ECO:0007669"/>
    <property type="project" value="TreeGrafter"/>
</dbReference>